<gene>
    <name evidence="1" type="ORF">XAT740_LOCUS26806</name>
</gene>
<proteinExistence type="predicted"/>
<comment type="caution">
    <text evidence="1">The sequence shown here is derived from an EMBL/GenBank/DDBJ whole genome shotgun (WGS) entry which is preliminary data.</text>
</comment>
<evidence type="ECO:0000313" key="1">
    <source>
        <dbReference type="EMBL" id="CAF1261537.1"/>
    </source>
</evidence>
<feature type="non-terminal residue" evidence="1">
    <location>
        <position position="68"/>
    </location>
</feature>
<name>A0A815ATB3_ADIRI</name>
<evidence type="ECO:0000313" key="2">
    <source>
        <dbReference type="Proteomes" id="UP000663828"/>
    </source>
</evidence>
<dbReference type="EMBL" id="CAJNOR010002197">
    <property type="protein sequence ID" value="CAF1261537.1"/>
    <property type="molecule type" value="Genomic_DNA"/>
</dbReference>
<protein>
    <submittedName>
        <fullName evidence="1">Uncharacterized protein</fullName>
    </submittedName>
</protein>
<sequence>MNSIRVLRGIVNNVKCLGDLAPRRQSIILNDVALRDADTDPIHEQRVISLSAAYTDILNSIGEDSMRQ</sequence>
<dbReference type="Proteomes" id="UP000663828">
    <property type="component" value="Unassembled WGS sequence"/>
</dbReference>
<keyword evidence="2" id="KW-1185">Reference proteome</keyword>
<dbReference type="AlphaFoldDB" id="A0A815ATB3"/>
<accession>A0A815ATB3</accession>
<organism evidence="1 2">
    <name type="scientific">Adineta ricciae</name>
    <name type="common">Rotifer</name>
    <dbReference type="NCBI Taxonomy" id="249248"/>
    <lineage>
        <taxon>Eukaryota</taxon>
        <taxon>Metazoa</taxon>
        <taxon>Spiralia</taxon>
        <taxon>Gnathifera</taxon>
        <taxon>Rotifera</taxon>
        <taxon>Eurotatoria</taxon>
        <taxon>Bdelloidea</taxon>
        <taxon>Adinetida</taxon>
        <taxon>Adinetidae</taxon>
        <taxon>Adineta</taxon>
    </lineage>
</organism>
<reference evidence="1" key="1">
    <citation type="submission" date="2021-02" db="EMBL/GenBank/DDBJ databases">
        <authorList>
            <person name="Nowell W R."/>
        </authorList>
    </citation>
    <scope>NUCLEOTIDE SEQUENCE</scope>
</reference>